<accession>A0A0E4BSW4</accession>
<dbReference type="AlphaFoldDB" id="A0A0E4BSW4"/>
<organism evidence="1 2">
    <name type="scientific">Bradyrhizobium diazoefficiens</name>
    <dbReference type="NCBI Taxonomy" id="1355477"/>
    <lineage>
        <taxon>Bacteria</taxon>
        <taxon>Pseudomonadati</taxon>
        <taxon>Pseudomonadota</taxon>
        <taxon>Alphaproteobacteria</taxon>
        <taxon>Hyphomicrobiales</taxon>
        <taxon>Nitrobacteraceae</taxon>
        <taxon>Bradyrhizobium</taxon>
    </lineage>
</organism>
<dbReference type="EMBL" id="AP014685">
    <property type="protein sequence ID" value="BAR59157.1"/>
    <property type="molecule type" value="Genomic_DNA"/>
</dbReference>
<protein>
    <submittedName>
        <fullName evidence="1">Uncharacterized protein</fullName>
    </submittedName>
</protein>
<dbReference type="Proteomes" id="UP000063308">
    <property type="component" value="Chromosome"/>
</dbReference>
<reference evidence="1 2" key="1">
    <citation type="submission" date="2014-11" db="EMBL/GenBank/DDBJ databases">
        <title>Symbiosis island explosion on the genome of extra-slow-growing strains of soybean bradyrhizobia with massive insertion sequences.</title>
        <authorList>
            <person name="Iida T."/>
            <person name="Minamisawa K."/>
        </authorList>
    </citation>
    <scope>NUCLEOTIDE SEQUENCE [LARGE SCALE GENOMIC DNA]</scope>
    <source>
        <strain evidence="1 2">NK6</strain>
    </source>
</reference>
<gene>
    <name evidence="1" type="ORF">NK6_6002</name>
</gene>
<proteinExistence type="predicted"/>
<evidence type="ECO:0000313" key="1">
    <source>
        <dbReference type="EMBL" id="BAR59157.1"/>
    </source>
</evidence>
<evidence type="ECO:0000313" key="2">
    <source>
        <dbReference type="Proteomes" id="UP000063308"/>
    </source>
</evidence>
<name>A0A0E4BSW4_9BRAD</name>
<sequence length="33" mass="3606">MDFVVKSTVQDIRSAADGFKAKVAAARLKLGRR</sequence>